<evidence type="ECO:0000256" key="1">
    <source>
        <dbReference type="SAM" id="SignalP"/>
    </source>
</evidence>
<gene>
    <name evidence="3" type="ORF">Pen02_57220</name>
</gene>
<dbReference type="PROSITE" id="PS51318">
    <property type="entry name" value="TAT"/>
    <property type="match status" value="1"/>
</dbReference>
<dbReference type="InterPro" id="IPR006311">
    <property type="entry name" value="TAT_signal"/>
</dbReference>
<dbReference type="RefSeq" id="WP_203869197.1">
    <property type="nucleotide sequence ID" value="NZ_BONW01000029.1"/>
</dbReference>
<keyword evidence="1" id="KW-0732">Signal</keyword>
<name>A0ABQ4E7W9_9ACTN</name>
<feature type="signal peptide" evidence="1">
    <location>
        <begin position="1"/>
        <end position="31"/>
    </location>
</feature>
<organism evidence="3 4">
    <name type="scientific">Plantactinospora endophytica</name>
    <dbReference type="NCBI Taxonomy" id="673535"/>
    <lineage>
        <taxon>Bacteria</taxon>
        <taxon>Bacillati</taxon>
        <taxon>Actinomycetota</taxon>
        <taxon>Actinomycetes</taxon>
        <taxon>Micromonosporales</taxon>
        <taxon>Micromonosporaceae</taxon>
        <taxon>Plantactinospora</taxon>
    </lineage>
</organism>
<keyword evidence="4" id="KW-1185">Reference proteome</keyword>
<dbReference type="InterPro" id="IPR029476">
    <property type="entry name" value="DNase_NucA_NucB"/>
</dbReference>
<reference evidence="3 4" key="1">
    <citation type="submission" date="2021-01" db="EMBL/GenBank/DDBJ databases">
        <title>Whole genome shotgun sequence of Plantactinospora endophytica NBRC 110450.</title>
        <authorList>
            <person name="Komaki H."/>
            <person name="Tamura T."/>
        </authorList>
    </citation>
    <scope>NUCLEOTIDE SEQUENCE [LARGE SCALE GENOMIC DNA]</scope>
    <source>
        <strain evidence="3 4">NBRC 110450</strain>
    </source>
</reference>
<evidence type="ECO:0000313" key="4">
    <source>
        <dbReference type="Proteomes" id="UP000646749"/>
    </source>
</evidence>
<dbReference type="EMBL" id="BONW01000029">
    <property type="protein sequence ID" value="GIG90786.1"/>
    <property type="molecule type" value="Genomic_DNA"/>
</dbReference>
<protein>
    <recommendedName>
        <fullName evidence="2">Deoxyribonuclease NucA/NucB domain-containing protein</fullName>
    </recommendedName>
</protein>
<proteinExistence type="predicted"/>
<evidence type="ECO:0000313" key="3">
    <source>
        <dbReference type="EMBL" id="GIG90786.1"/>
    </source>
</evidence>
<dbReference type="Proteomes" id="UP000646749">
    <property type="component" value="Unassembled WGS sequence"/>
</dbReference>
<accession>A0ABQ4E7W9</accession>
<feature type="domain" description="Deoxyribonuclease NucA/NucB" evidence="2">
    <location>
        <begin position="301"/>
        <end position="396"/>
    </location>
</feature>
<feature type="chain" id="PRO_5045675537" description="Deoxyribonuclease NucA/NucB domain-containing protein" evidence="1">
    <location>
        <begin position="32"/>
        <end position="397"/>
    </location>
</feature>
<dbReference type="Pfam" id="PF14040">
    <property type="entry name" value="DNase_NucA_NucB"/>
    <property type="match status" value="1"/>
</dbReference>
<evidence type="ECO:0000259" key="2">
    <source>
        <dbReference type="Pfam" id="PF14040"/>
    </source>
</evidence>
<sequence>MPDSTVRRRLLALAATVACAVALLPGQPAAAAPPSVDPAVLRLAPEKPSESCAATLSRAAGAARGRAGTAPCVEMETLTRTTPTAAAEDNSLAVNCGASAWEYDRRGACATAGLTLTVYHIPSGTPIGVIVMTTSFMVDLGGIDGRPRYNVTVRVTALAGAVIGTFILHEGYCEYGCSGFTGGSPRLVDYAGASANFILNAGTTATAPGAVHDASMMLYYWFANVAWTPQYSNAVGASSPRFRCDNAVPGLNEPGCVYPLIRPAYRPSPANGSYLRHLQLAINHYNMPRTLNRTTEEFDQTQNHRRACPGMHQPPGGYSCDEYPFQSTSQGAYTGGWPQGYTFDGCQIDWVPVRHVGADGWSVCYIPAFENSSGGNELNRFYVNNRVLNRDAFDVVP</sequence>
<comment type="caution">
    <text evidence="3">The sequence shown here is derived from an EMBL/GenBank/DDBJ whole genome shotgun (WGS) entry which is preliminary data.</text>
</comment>